<organism evidence="1 2">
    <name type="scientific">Micromonospora vulcania</name>
    <dbReference type="NCBI Taxonomy" id="1441873"/>
    <lineage>
        <taxon>Bacteria</taxon>
        <taxon>Bacillati</taxon>
        <taxon>Actinomycetota</taxon>
        <taxon>Actinomycetes</taxon>
        <taxon>Micromonosporales</taxon>
        <taxon>Micromonosporaceae</taxon>
        <taxon>Micromonospora</taxon>
    </lineage>
</organism>
<reference evidence="2" key="1">
    <citation type="journal article" date="2019" name="Int. J. Syst. Evol. Microbiol.">
        <title>The Global Catalogue of Microorganisms (GCM) 10K type strain sequencing project: providing services to taxonomists for standard genome sequencing and annotation.</title>
        <authorList>
            <consortium name="The Broad Institute Genomics Platform"/>
            <consortium name="The Broad Institute Genome Sequencing Center for Infectious Disease"/>
            <person name="Wu L."/>
            <person name="Ma J."/>
        </authorList>
    </citation>
    <scope>NUCLEOTIDE SEQUENCE [LARGE SCALE GENOMIC DNA]</scope>
    <source>
        <strain evidence="2">CGMCC 4.7144</strain>
    </source>
</reference>
<proteinExistence type="predicted"/>
<comment type="caution">
    <text evidence="1">The sequence shown here is derived from an EMBL/GenBank/DDBJ whole genome shotgun (WGS) entry which is preliminary data.</text>
</comment>
<gene>
    <name evidence="1" type="ORF">ACFQGL_24515</name>
</gene>
<evidence type="ECO:0000313" key="2">
    <source>
        <dbReference type="Proteomes" id="UP001596226"/>
    </source>
</evidence>
<dbReference type="EMBL" id="JBHSQS010000017">
    <property type="protein sequence ID" value="MFC5926505.1"/>
    <property type="molecule type" value="Genomic_DNA"/>
</dbReference>
<name>A0ABW1HDU4_9ACTN</name>
<evidence type="ECO:0008006" key="3">
    <source>
        <dbReference type="Google" id="ProtNLM"/>
    </source>
</evidence>
<accession>A0ABW1HDU4</accession>
<dbReference type="RefSeq" id="WP_377514747.1">
    <property type="nucleotide sequence ID" value="NZ_JBHSQS010000017.1"/>
</dbReference>
<evidence type="ECO:0000313" key="1">
    <source>
        <dbReference type="EMBL" id="MFC5926505.1"/>
    </source>
</evidence>
<keyword evidence="2" id="KW-1185">Reference proteome</keyword>
<dbReference type="Proteomes" id="UP001596226">
    <property type="component" value="Unassembled WGS sequence"/>
</dbReference>
<dbReference type="PROSITE" id="PS51257">
    <property type="entry name" value="PROKAR_LIPOPROTEIN"/>
    <property type="match status" value="1"/>
</dbReference>
<protein>
    <recommendedName>
        <fullName evidence="3">NusG domain-containing protein</fullName>
    </recommendedName>
</protein>
<sequence length="142" mass="15680">MTPSPRLGTNRRRQWRRPLVVLVVVAVVLCACAVGWVRRFGVPLTEGGGDIFGFVVENHLDRPLIVEVDRGRGPVTYDVLRTNSVPIPLNRVCGPPLRLVAREVAGPEVARLDDPLCAPRTWVIAADGSTELLPTRRWPYPG</sequence>